<dbReference type="PROSITE" id="PS00195">
    <property type="entry name" value="GLUTAREDOXIN_1"/>
    <property type="match status" value="1"/>
</dbReference>
<reference evidence="8" key="1">
    <citation type="submission" date="2015-03" db="EMBL/GenBank/DDBJ databases">
        <title>A transcriptome of Araucaria cunninghamii, an australian fine timber species.</title>
        <authorList>
            <person name="Jing Yi C.J.Y."/>
            <person name="Yin San L.Y.S."/>
            <person name="Abdul Karim S.S."/>
            <person name="Wan Azmi N.N."/>
            <person name="Hercus R.R."/>
            <person name="Croft L.L."/>
        </authorList>
    </citation>
    <scope>NUCLEOTIDE SEQUENCE</scope>
    <source>
        <strain evidence="8">MI0301</strain>
        <tissue evidence="8">Leaf</tissue>
    </source>
</reference>
<dbReference type="NCBIfam" id="TIGR02180">
    <property type="entry name" value="GRX_euk"/>
    <property type="match status" value="1"/>
</dbReference>
<dbReference type="FunFam" id="3.40.30.10:FF:000026">
    <property type="entry name" value="Glutaredoxin 2"/>
    <property type="match status" value="1"/>
</dbReference>
<evidence type="ECO:0000256" key="3">
    <source>
        <dbReference type="ARBA" id="ARBA00022982"/>
    </source>
</evidence>
<keyword evidence="6" id="KW-0732">Signal</keyword>
<dbReference type="InterPro" id="IPR011899">
    <property type="entry name" value="Glutaredoxin_euk/vir"/>
</dbReference>
<dbReference type="EMBL" id="GCKF01009799">
    <property type="protein sequence ID" value="JAG99075.1"/>
    <property type="molecule type" value="Transcribed_RNA"/>
</dbReference>
<dbReference type="GO" id="GO:0034599">
    <property type="term" value="P:cellular response to oxidative stress"/>
    <property type="evidence" value="ECO:0007669"/>
    <property type="project" value="TreeGrafter"/>
</dbReference>
<keyword evidence="2" id="KW-0813">Transport</keyword>
<protein>
    <recommendedName>
        <fullName evidence="7">Glutaredoxin domain-containing protein</fullName>
    </recommendedName>
</protein>
<dbReference type="SUPFAM" id="SSF52833">
    <property type="entry name" value="Thioredoxin-like"/>
    <property type="match status" value="1"/>
</dbReference>
<name>A0A0D6RAR0_ARACU</name>
<dbReference type="Gene3D" id="3.40.30.10">
    <property type="entry name" value="Glutaredoxin"/>
    <property type="match status" value="1"/>
</dbReference>
<evidence type="ECO:0000313" key="8">
    <source>
        <dbReference type="EMBL" id="JAG99075.1"/>
    </source>
</evidence>
<feature type="chain" id="PRO_5002311557" description="Glutaredoxin domain-containing protein" evidence="6">
    <location>
        <begin position="31"/>
        <end position="139"/>
    </location>
</feature>
<organism evidence="8">
    <name type="scientific">Araucaria cunninghamii</name>
    <name type="common">Hoop pine</name>
    <name type="synonym">Moreton Bay pine</name>
    <dbReference type="NCBI Taxonomy" id="56994"/>
    <lineage>
        <taxon>Eukaryota</taxon>
        <taxon>Viridiplantae</taxon>
        <taxon>Streptophyta</taxon>
        <taxon>Embryophyta</taxon>
        <taxon>Tracheophyta</taxon>
        <taxon>Spermatophyta</taxon>
        <taxon>Pinopsida</taxon>
        <taxon>Pinidae</taxon>
        <taxon>Conifers II</taxon>
        <taxon>Araucariales</taxon>
        <taxon>Araucariaceae</taxon>
        <taxon>Araucaria</taxon>
    </lineage>
</organism>
<feature type="signal peptide" evidence="6">
    <location>
        <begin position="1"/>
        <end position="30"/>
    </location>
</feature>
<dbReference type="Pfam" id="PF00462">
    <property type="entry name" value="Glutaredoxin"/>
    <property type="match status" value="1"/>
</dbReference>
<evidence type="ECO:0000259" key="7">
    <source>
        <dbReference type="Pfam" id="PF00462"/>
    </source>
</evidence>
<evidence type="ECO:0000256" key="2">
    <source>
        <dbReference type="ARBA" id="ARBA00022448"/>
    </source>
</evidence>
<comment type="similarity">
    <text evidence="1">Belongs to the glutaredoxin family. CPYC subfamily.</text>
</comment>
<keyword evidence="5" id="KW-0676">Redox-active center</keyword>
<evidence type="ECO:0000256" key="1">
    <source>
        <dbReference type="ARBA" id="ARBA00007190"/>
    </source>
</evidence>
<evidence type="ECO:0000256" key="4">
    <source>
        <dbReference type="ARBA" id="ARBA00023157"/>
    </source>
</evidence>
<keyword evidence="3" id="KW-0249">Electron transport</keyword>
<feature type="domain" description="Glutaredoxin" evidence="7">
    <location>
        <begin position="47"/>
        <end position="109"/>
    </location>
</feature>
<dbReference type="PRINTS" id="PR00160">
    <property type="entry name" value="GLUTAREDOXIN"/>
</dbReference>
<proteinExistence type="inferred from homology"/>
<dbReference type="InterPro" id="IPR011767">
    <property type="entry name" value="GLR_AS"/>
</dbReference>
<dbReference type="GO" id="GO:0015038">
    <property type="term" value="F:glutathione disulfide oxidoreductase activity"/>
    <property type="evidence" value="ECO:0007669"/>
    <property type="project" value="TreeGrafter"/>
</dbReference>
<dbReference type="PANTHER" id="PTHR45694:SF5">
    <property type="entry name" value="GLUTAREDOXIN 2"/>
    <property type="match status" value="1"/>
</dbReference>
<keyword evidence="4" id="KW-1015">Disulfide bond</keyword>
<dbReference type="InterPro" id="IPR014025">
    <property type="entry name" value="Glutaredoxin_subgr"/>
</dbReference>
<dbReference type="CDD" id="cd03419">
    <property type="entry name" value="GRX_GRXh_1_2_like"/>
    <property type="match status" value="1"/>
</dbReference>
<evidence type="ECO:0000256" key="6">
    <source>
        <dbReference type="SAM" id="SignalP"/>
    </source>
</evidence>
<accession>A0A0D6RAR0</accession>
<dbReference type="InterPro" id="IPR036249">
    <property type="entry name" value="Thioredoxin-like_sf"/>
</dbReference>
<sequence>MAASLNRARVGVSVILAMMCALSASLNVDAADSHAAFVKSTISNHKIAIFSKSYCPYCARAKSVFKELNVTPHVVELDLRGDGGEIQQALGNLVGRRTVPQVFIDGKHIGGSDDTVEAYQNGQLAKLLGLTNDEELELR</sequence>
<dbReference type="PANTHER" id="PTHR45694">
    <property type="entry name" value="GLUTAREDOXIN 2"/>
    <property type="match status" value="1"/>
</dbReference>
<dbReference type="PROSITE" id="PS51354">
    <property type="entry name" value="GLUTAREDOXIN_2"/>
    <property type="match status" value="1"/>
</dbReference>
<dbReference type="InterPro" id="IPR002109">
    <property type="entry name" value="Glutaredoxin"/>
</dbReference>
<evidence type="ECO:0000256" key="5">
    <source>
        <dbReference type="ARBA" id="ARBA00023284"/>
    </source>
</evidence>
<dbReference type="AlphaFoldDB" id="A0A0D6RAR0"/>
<dbReference type="GO" id="GO:0005737">
    <property type="term" value="C:cytoplasm"/>
    <property type="evidence" value="ECO:0007669"/>
    <property type="project" value="TreeGrafter"/>
</dbReference>